<dbReference type="InterPro" id="IPR036388">
    <property type="entry name" value="WH-like_DNA-bd_sf"/>
</dbReference>
<name>A0A366DYI8_9BACI</name>
<evidence type="ECO:0000256" key="2">
    <source>
        <dbReference type="ARBA" id="ARBA00023125"/>
    </source>
</evidence>
<evidence type="ECO:0000256" key="3">
    <source>
        <dbReference type="ARBA" id="ARBA00023163"/>
    </source>
</evidence>
<dbReference type="Gene3D" id="3.30.70.920">
    <property type="match status" value="1"/>
</dbReference>
<evidence type="ECO:0000313" key="6">
    <source>
        <dbReference type="Proteomes" id="UP000252254"/>
    </source>
</evidence>
<keyword evidence="6" id="KW-1185">Reference proteome</keyword>
<sequence length="148" mass="17219">MELDPIDVQILQILSKNARIQWKDLGKRIHMTGQAVGNRIKKLEDNGIITSYTLLLDEMKLGLSFTAFVIMYMNSANHQPFIRFINERKEIIEVHRISGKGCYHLMIKITSQEELNHLLNQLLKHGNYNLNLSIHQVKKQHPLTAYNK</sequence>
<dbReference type="EMBL" id="QNRI01000009">
    <property type="protein sequence ID" value="RBO95170.1"/>
    <property type="molecule type" value="Genomic_DNA"/>
</dbReference>
<dbReference type="GO" id="GO:0005829">
    <property type="term" value="C:cytosol"/>
    <property type="evidence" value="ECO:0007669"/>
    <property type="project" value="TreeGrafter"/>
</dbReference>
<keyword evidence="2" id="KW-0238">DNA-binding</keyword>
<dbReference type="InterPro" id="IPR036390">
    <property type="entry name" value="WH_DNA-bd_sf"/>
</dbReference>
<evidence type="ECO:0000313" key="5">
    <source>
        <dbReference type="EMBL" id="RBO95170.1"/>
    </source>
</evidence>
<dbReference type="OrthoDB" id="34294at2"/>
<organism evidence="5 6">
    <name type="scientific">Paraliobacillus ryukyuensis</name>
    <dbReference type="NCBI Taxonomy" id="200904"/>
    <lineage>
        <taxon>Bacteria</taxon>
        <taxon>Bacillati</taxon>
        <taxon>Bacillota</taxon>
        <taxon>Bacilli</taxon>
        <taxon>Bacillales</taxon>
        <taxon>Bacillaceae</taxon>
        <taxon>Paraliobacillus</taxon>
    </lineage>
</organism>
<evidence type="ECO:0000256" key="1">
    <source>
        <dbReference type="ARBA" id="ARBA00023015"/>
    </source>
</evidence>
<gene>
    <name evidence="5" type="ORF">DES48_1095</name>
</gene>
<dbReference type="PRINTS" id="PR00033">
    <property type="entry name" value="HTHASNC"/>
</dbReference>
<dbReference type="PANTHER" id="PTHR30154">
    <property type="entry name" value="LEUCINE-RESPONSIVE REGULATORY PROTEIN"/>
    <property type="match status" value="1"/>
</dbReference>
<keyword evidence="3" id="KW-0804">Transcription</keyword>
<dbReference type="STRING" id="200904.GCA_900168775_00211"/>
<dbReference type="SUPFAM" id="SSF54909">
    <property type="entry name" value="Dimeric alpha+beta barrel"/>
    <property type="match status" value="1"/>
</dbReference>
<dbReference type="AlphaFoldDB" id="A0A366DYI8"/>
<dbReference type="GO" id="GO:0043200">
    <property type="term" value="P:response to amino acid"/>
    <property type="evidence" value="ECO:0007669"/>
    <property type="project" value="TreeGrafter"/>
</dbReference>
<dbReference type="Gene3D" id="1.10.10.10">
    <property type="entry name" value="Winged helix-like DNA-binding domain superfamily/Winged helix DNA-binding domain"/>
    <property type="match status" value="1"/>
</dbReference>
<dbReference type="Pfam" id="PF01037">
    <property type="entry name" value="AsnC_trans_reg"/>
    <property type="match status" value="1"/>
</dbReference>
<dbReference type="Proteomes" id="UP000252254">
    <property type="component" value="Unassembled WGS sequence"/>
</dbReference>
<dbReference type="PROSITE" id="PS50956">
    <property type="entry name" value="HTH_ASNC_2"/>
    <property type="match status" value="1"/>
</dbReference>
<dbReference type="SUPFAM" id="SSF46785">
    <property type="entry name" value="Winged helix' DNA-binding domain"/>
    <property type="match status" value="1"/>
</dbReference>
<dbReference type="InterPro" id="IPR011008">
    <property type="entry name" value="Dimeric_a/b-barrel"/>
</dbReference>
<dbReference type="RefSeq" id="WP_113869499.1">
    <property type="nucleotide sequence ID" value="NZ_BAABQN010000006.1"/>
</dbReference>
<comment type="caution">
    <text evidence="5">The sequence shown here is derived from an EMBL/GenBank/DDBJ whole genome shotgun (WGS) entry which is preliminary data.</text>
</comment>
<feature type="domain" description="HTH asnC-type" evidence="4">
    <location>
        <begin position="3"/>
        <end position="64"/>
    </location>
</feature>
<evidence type="ECO:0000259" key="4">
    <source>
        <dbReference type="PROSITE" id="PS50956"/>
    </source>
</evidence>
<dbReference type="FunFam" id="1.10.10.10:FF:000441">
    <property type="entry name" value="AsnC family transcriptional regulator"/>
    <property type="match status" value="1"/>
</dbReference>
<proteinExistence type="predicted"/>
<dbReference type="InterPro" id="IPR000485">
    <property type="entry name" value="AsnC-type_HTH_dom"/>
</dbReference>
<dbReference type="Pfam" id="PF13404">
    <property type="entry name" value="HTH_AsnC-type"/>
    <property type="match status" value="1"/>
</dbReference>
<dbReference type="PANTHER" id="PTHR30154:SF55">
    <property type="entry name" value="HTH-TYPE TRANSCRIPTIONAL REGULATOR LRPB"/>
    <property type="match status" value="1"/>
</dbReference>
<dbReference type="GO" id="GO:0043565">
    <property type="term" value="F:sequence-specific DNA binding"/>
    <property type="evidence" value="ECO:0007669"/>
    <property type="project" value="InterPro"/>
</dbReference>
<dbReference type="SMART" id="SM00344">
    <property type="entry name" value="HTH_ASNC"/>
    <property type="match status" value="1"/>
</dbReference>
<protein>
    <submittedName>
        <fullName evidence="5">AsnC family transcriptional regulator</fullName>
    </submittedName>
</protein>
<reference evidence="5 6" key="1">
    <citation type="submission" date="2018-06" db="EMBL/GenBank/DDBJ databases">
        <title>Genomic Encyclopedia of Type Strains, Phase IV (KMG-IV): sequencing the most valuable type-strain genomes for metagenomic binning, comparative biology and taxonomic classification.</title>
        <authorList>
            <person name="Goeker M."/>
        </authorList>
    </citation>
    <scope>NUCLEOTIDE SEQUENCE [LARGE SCALE GENOMIC DNA]</scope>
    <source>
        <strain evidence="5 6">DSM 15140</strain>
    </source>
</reference>
<accession>A0A366DYI8</accession>
<keyword evidence="1" id="KW-0805">Transcription regulation</keyword>
<dbReference type="InterPro" id="IPR019888">
    <property type="entry name" value="Tscrpt_reg_AsnC-like"/>
</dbReference>
<dbReference type="InterPro" id="IPR019887">
    <property type="entry name" value="Tscrpt_reg_AsnC/Lrp_C"/>
</dbReference>